<evidence type="ECO:0008006" key="3">
    <source>
        <dbReference type="Google" id="ProtNLM"/>
    </source>
</evidence>
<proteinExistence type="predicted"/>
<protein>
    <recommendedName>
        <fullName evidence="3">YtxH domain-containing protein</fullName>
    </recommendedName>
</protein>
<comment type="caution">
    <text evidence="1">The sequence shown here is derived from an EMBL/GenBank/DDBJ whole genome shotgun (WGS) entry which is preliminary data.</text>
</comment>
<dbReference type="EMBL" id="BAABGY010000008">
    <property type="protein sequence ID" value="GAA4334676.1"/>
    <property type="molecule type" value="Genomic_DNA"/>
</dbReference>
<sequence length="100" mass="10874">MVSNKDLLATLAVLVAAIGVAGLIMGTDKGRKIAKQRKGKSARLAAELQQAIEVVEAKMAAIKRTLPPAKRRPVRMQPQIQETLLKFNLRALKSPFLICA</sequence>
<organism evidence="1 2">
    <name type="scientific">Flaviaesturariibacter amylovorans</name>
    <dbReference type="NCBI Taxonomy" id="1084520"/>
    <lineage>
        <taxon>Bacteria</taxon>
        <taxon>Pseudomonadati</taxon>
        <taxon>Bacteroidota</taxon>
        <taxon>Chitinophagia</taxon>
        <taxon>Chitinophagales</taxon>
        <taxon>Chitinophagaceae</taxon>
        <taxon>Flaviaestuariibacter</taxon>
    </lineage>
</organism>
<gene>
    <name evidence="1" type="ORF">GCM10023184_28930</name>
</gene>
<evidence type="ECO:0000313" key="2">
    <source>
        <dbReference type="Proteomes" id="UP001501725"/>
    </source>
</evidence>
<dbReference type="RefSeq" id="WP_345256466.1">
    <property type="nucleotide sequence ID" value="NZ_BAABGY010000008.1"/>
</dbReference>
<evidence type="ECO:0000313" key="1">
    <source>
        <dbReference type="EMBL" id="GAA4334676.1"/>
    </source>
</evidence>
<reference evidence="2" key="1">
    <citation type="journal article" date="2019" name="Int. J. Syst. Evol. Microbiol.">
        <title>The Global Catalogue of Microorganisms (GCM) 10K type strain sequencing project: providing services to taxonomists for standard genome sequencing and annotation.</title>
        <authorList>
            <consortium name="The Broad Institute Genomics Platform"/>
            <consortium name="The Broad Institute Genome Sequencing Center for Infectious Disease"/>
            <person name="Wu L."/>
            <person name="Ma J."/>
        </authorList>
    </citation>
    <scope>NUCLEOTIDE SEQUENCE [LARGE SCALE GENOMIC DNA]</scope>
    <source>
        <strain evidence="2">JCM 17919</strain>
    </source>
</reference>
<dbReference type="Proteomes" id="UP001501725">
    <property type="component" value="Unassembled WGS sequence"/>
</dbReference>
<name>A0ABP8H5G7_9BACT</name>
<keyword evidence="2" id="KW-1185">Reference proteome</keyword>
<accession>A0ABP8H5G7</accession>